<dbReference type="OMA" id="YEHIDLW"/>
<evidence type="ECO:0000259" key="2">
    <source>
        <dbReference type="PROSITE" id="PS51186"/>
    </source>
</evidence>
<dbReference type="InterPro" id="IPR016181">
    <property type="entry name" value="Acyl_CoA_acyltransferase"/>
</dbReference>
<dbReference type="OrthoDB" id="41532at2759"/>
<feature type="domain" description="N-acetyltransferase" evidence="2">
    <location>
        <begin position="24"/>
        <end position="175"/>
    </location>
</feature>
<sequence length="175" mass="20086">MDPNKLKFDSVRIRTHCPGDMGMVIHRHGILYAADYGCDEHFEALVARVTADFIDYYDEIKDRCWIAEVKDTNEFLGSIMLVKDRSQTSTRTAKLRLLLVEERARGMGLGTKLVKQSVEFAKKSGYDRIELWTQSVLIGARRLYEAEGFQLASTRDKHESWKGPGTAEIWELKLN</sequence>
<dbReference type="VEuPathDB" id="FungiDB:TRIVIDRAFT_53204"/>
<dbReference type="PANTHER" id="PTHR13947:SF37">
    <property type="entry name" value="LD18367P"/>
    <property type="match status" value="1"/>
</dbReference>
<evidence type="ECO:0000313" key="4">
    <source>
        <dbReference type="Proteomes" id="UP000007115"/>
    </source>
</evidence>
<dbReference type="RefSeq" id="XP_013956241.1">
    <property type="nucleotide sequence ID" value="XM_014100766.1"/>
</dbReference>
<name>G9MU36_HYPVG</name>
<dbReference type="Pfam" id="PF00583">
    <property type="entry name" value="Acetyltransf_1"/>
    <property type="match status" value="1"/>
</dbReference>
<dbReference type="InterPro" id="IPR050769">
    <property type="entry name" value="NAT_camello-type"/>
</dbReference>
<dbReference type="EMBL" id="ABDF02000039">
    <property type="protein sequence ID" value="EHK22048.1"/>
    <property type="molecule type" value="Genomic_DNA"/>
</dbReference>
<keyword evidence="1" id="KW-0808">Transferase</keyword>
<evidence type="ECO:0000313" key="3">
    <source>
        <dbReference type="EMBL" id="EHK22048.1"/>
    </source>
</evidence>
<dbReference type="AlphaFoldDB" id="G9MU36"/>
<dbReference type="GeneID" id="25795290"/>
<dbReference type="InParanoid" id="G9MU36"/>
<dbReference type="InterPro" id="IPR000182">
    <property type="entry name" value="GNAT_dom"/>
</dbReference>
<keyword evidence="4" id="KW-1185">Reference proteome</keyword>
<dbReference type="HOGENOM" id="CLU_105924_1_0_1"/>
<dbReference type="CDD" id="cd04301">
    <property type="entry name" value="NAT_SF"/>
    <property type="match status" value="1"/>
</dbReference>
<dbReference type="Proteomes" id="UP000007115">
    <property type="component" value="Unassembled WGS sequence"/>
</dbReference>
<dbReference type="STRING" id="413071.G9MU36"/>
<reference evidence="3 4" key="1">
    <citation type="journal article" date="2011" name="Genome Biol.">
        <title>Comparative genome sequence analysis underscores mycoparasitism as the ancestral life style of Trichoderma.</title>
        <authorList>
            <person name="Kubicek C.P."/>
            <person name="Herrera-Estrella A."/>
            <person name="Seidl-Seiboth V."/>
            <person name="Martinez D.A."/>
            <person name="Druzhinina I.S."/>
            <person name="Thon M."/>
            <person name="Zeilinger S."/>
            <person name="Casas-Flores S."/>
            <person name="Horwitz B.A."/>
            <person name="Mukherjee P.K."/>
            <person name="Mukherjee M."/>
            <person name="Kredics L."/>
            <person name="Alcaraz L.D."/>
            <person name="Aerts A."/>
            <person name="Antal Z."/>
            <person name="Atanasova L."/>
            <person name="Cervantes-Badillo M.G."/>
            <person name="Challacombe J."/>
            <person name="Chertkov O."/>
            <person name="McCluskey K."/>
            <person name="Coulpier F."/>
            <person name="Deshpande N."/>
            <person name="von Doehren H."/>
            <person name="Ebbole D.J."/>
            <person name="Esquivel-Naranjo E.U."/>
            <person name="Fekete E."/>
            <person name="Flipphi M."/>
            <person name="Glaser F."/>
            <person name="Gomez-Rodriguez E.Y."/>
            <person name="Gruber S."/>
            <person name="Han C."/>
            <person name="Henrissat B."/>
            <person name="Hermosa R."/>
            <person name="Hernandez-Onate M."/>
            <person name="Karaffa L."/>
            <person name="Kosti I."/>
            <person name="Le Crom S."/>
            <person name="Lindquist E."/>
            <person name="Lucas S."/>
            <person name="Luebeck M."/>
            <person name="Luebeck P.S."/>
            <person name="Margeot A."/>
            <person name="Metz B."/>
            <person name="Misra M."/>
            <person name="Nevalainen H."/>
            <person name="Omann M."/>
            <person name="Packer N."/>
            <person name="Perrone G."/>
            <person name="Uresti-Rivera E.E."/>
            <person name="Salamov A."/>
            <person name="Schmoll M."/>
            <person name="Seiboth B."/>
            <person name="Shapiro H."/>
            <person name="Sukno S."/>
            <person name="Tamayo-Ramos J.A."/>
            <person name="Tisch D."/>
            <person name="Wiest A."/>
            <person name="Wilkinson H.H."/>
            <person name="Zhang M."/>
            <person name="Coutinho P.M."/>
            <person name="Kenerley C.M."/>
            <person name="Monte E."/>
            <person name="Baker S.E."/>
            <person name="Grigoriev I.V."/>
        </authorList>
    </citation>
    <scope>NUCLEOTIDE SEQUENCE [LARGE SCALE GENOMIC DNA]</scope>
    <source>
        <strain evidence="4">Gv29-8 / FGSC 10586</strain>
    </source>
</reference>
<proteinExistence type="predicted"/>
<dbReference type="PANTHER" id="PTHR13947">
    <property type="entry name" value="GNAT FAMILY N-ACETYLTRANSFERASE"/>
    <property type="match status" value="1"/>
</dbReference>
<dbReference type="eggNOG" id="ENOG502S4C3">
    <property type="taxonomic scope" value="Eukaryota"/>
</dbReference>
<evidence type="ECO:0000256" key="1">
    <source>
        <dbReference type="ARBA" id="ARBA00022679"/>
    </source>
</evidence>
<dbReference type="Gene3D" id="3.40.630.30">
    <property type="match status" value="1"/>
</dbReference>
<organism evidence="3 4">
    <name type="scientific">Hypocrea virens (strain Gv29-8 / FGSC 10586)</name>
    <name type="common">Gliocladium virens</name>
    <name type="synonym">Trichoderma virens</name>
    <dbReference type="NCBI Taxonomy" id="413071"/>
    <lineage>
        <taxon>Eukaryota</taxon>
        <taxon>Fungi</taxon>
        <taxon>Dikarya</taxon>
        <taxon>Ascomycota</taxon>
        <taxon>Pezizomycotina</taxon>
        <taxon>Sordariomycetes</taxon>
        <taxon>Hypocreomycetidae</taxon>
        <taxon>Hypocreales</taxon>
        <taxon>Hypocreaceae</taxon>
        <taxon>Trichoderma</taxon>
    </lineage>
</organism>
<gene>
    <name evidence="3" type="ORF">TRIVIDRAFT_53204</name>
</gene>
<dbReference type="SUPFAM" id="SSF55729">
    <property type="entry name" value="Acyl-CoA N-acyltransferases (Nat)"/>
    <property type="match status" value="1"/>
</dbReference>
<protein>
    <recommendedName>
        <fullName evidence="2">N-acetyltransferase domain-containing protein</fullName>
    </recommendedName>
</protein>
<dbReference type="GO" id="GO:0008080">
    <property type="term" value="F:N-acetyltransferase activity"/>
    <property type="evidence" value="ECO:0007669"/>
    <property type="project" value="InterPro"/>
</dbReference>
<dbReference type="PROSITE" id="PS51186">
    <property type="entry name" value="GNAT"/>
    <property type="match status" value="1"/>
</dbReference>
<accession>G9MU36</accession>
<comment type="caution">
    <text evidence="3">The sequence shown here is derived from an EMBL/GenBank/DDBJ whole genome shotgun (WGS) entry which is preliminary data.</text>
</comment>